<dbReference type="GO" id="GO:0008009">
    <property type="term" value="F:chemokine activity"/>
    <property type="evidence" value="ECO:0007669"/>
    <property type="project" value="InterPro"/>
</dbReference>
<dbReference type="InterPro" id="IPR036048">
    <property type="entry name" value="Interleukin_8-like_sf"/>
</dbReference>
<dbReference type="InterPro" id="IPR001811">
    <property type="entry name" value="Chemokine_IL8-like_dom"/>
</dbReference>
<dbReference type="GO" id="GO:0005615">
    <property type="term" value="C:extracellular space"/>
    <property type="evidence" value="ECO:0007669"/>
    <property type="project" value="UniProtKB-KW"/>
</dbReference>
<evidence type="ECO:0000256" key="4">
    <source>
        <dbReference type="SAM" id="SignalP"/>
    </source>
</evidence>
<dbReference type="CDD" id="cd00272">
    <property type="entry name" value="Chemokine_CC"/>
    <property type="match status" value="1"/>
</dbReference>
<dbReference type="Gene3D" id="2.40.50.40">
    <property type="match status" value="1"/>
</dbReference>
<feature type="compositionally biased region" description="Low complexity" evidence="2">
    <location>
        <begin position="237"/>
        <end position="261"/>
    </location>
</feature>
<dbReference type="Pfam" id="PF00048">
    <property type="entry name" value="IL8"/>
    <property type="match status" value="1"/>
</dbReference>
<accession>A0A9Q1AUD7</accession>
<dbReference type="SMART" id="SM00199">
    <property type="entry name" value="SCY"/>
    <property type="match status" value="1"/>
</dbReference>
<keyword evidence="7" id="KW-1185">Reference proteome</keyword>
<feature type="compositionally biased region" description="Polar residues" evidence="2">
    <location>
        <begin position="322"/>
        <end position="332"/>
    </location>
</feature>
<dbReference type="GO" id="GO:0006955">
    <property type="term" value="P:immune response"/>
    <property type="evidence" value="ECO:0007669"/>
    <property type="project" value="InterPro"/>
</dbReference>
<dbReference type="EMBL" id="JAPFRF010000013">
    <property type="protein sequence ID" value="KAJ7312135.1"/>
    <property type="molecule type" value="Genomic_DNA"/>
</dbReference>
<feature type="compositionally biased region" description="Basic and acidic residues" evidence="2">
    <location>
        <begin position="277"/>
        <end position="296"/>
    </location>
</feature>
<evidence type="ECO:0000256" key="2">
    <source>
        <dbReference type="SAM" id="MobiDB-lite"/>
    </source>
</evidence>
<keyword evidence="3" id="KW-0472">Membrane</keyword>
<feature type="region of interest" description="Disordered" evidence="2">
    <location>
        <begin position="100"/>
        <end position="186"/>
    </location>
</feature>
<proteinExistence type="predicted"/>
<evidence type="ECO:0000259" key="5">
    <source>
        <dbReference type="SMART" id="SM00199"/>
    </source>
</evidence>
<evidence type="ECO:0000313" key="7">
    <source>
        <dbReference type="Proteomes" id="UP001142489"/>
    </source>
</evidence>
<evidence type="ECO:0000256" key="1">
    <source>
        <dbReference type="ARBA" id="ARBA00022514"/>
    </source>
</evidence>
<evidence type="ECO:0000313" key="6">
    <source>
        <dbReference type="EMBL" id="KAJ7312135.1"/>
    </source>
</evidence>
<dbReference type="AlphaFoldDB" id="A0A9Q1AUD7"/>
<gene>
    <name evidence="6" type="ORF">JRQ81_006478</name>
</gene>
<dbReference type="Proteomes" id="UP001142489">
    <property type="component" value="Unassembled WGS sequence"/>
</dbReference>
<feature type="domain" description="Chemokine interleukin-8-like" evidence="5">
    <location>
        <begin position="38"/>
        <end position="96"/>
    </location>
</feature>
<organism evidence="6 7">
    <name type="scientific">Phrynocephalus forsythii</name>
    <dbReference type="NCBI Taxonomy" id="171643"/>
    <lineage>
        <taxon>Eukaryota</taxon>
        <taxon>Metazoa</taxon>
        <taxon>Chordata</taxon>
        <taxon>Craniata</taxon>
        <taxon>Vertebrata</taxon>
        <taxon>Euteleostomi</taxon>
        <taxon>Lepidosauria</taxon>
        <taxon>Squamata</taxon>
        <taxon>Bifurcata</taxon>
        <taxon>Unidentata</taxon>
        <taxon>Episquamata</taxon>
        <taxon>Toxicofera</taxon>
        <taxon>Iguania</taxon>
        <taxon>Acrodonta</taxon>
        <taxon>Agamidae</taxon>
        <taxon>Agaminae</taxon>
        <taxon>Phrynocephalus</taxon>
    </lineage>
</organism>
<reference evidence="6" key="1">
    <citation type="journal article" date="2023" name="DNA Res.">
        <title>Chromosome-level genome assembly of Phrynocephalus forsythii using third-generation DNA sequencing and Hi-C analysis.</title>
        <authorList>
            <person name="Qi Y."/>
            <person name="Zhao W."/>
            <person name="Zhao Y."/>
            <person name="Niu C."/>
            <person name="Cao S."/>
            <person name="Zhang Y."/>
        </authorList>
    </citation>
    <scope>NUCLEOTIDE SEQUENCE</scope>
    <source>
        <tissue evidence="6">Muscle</tissue>
    </source>
</reference>
<feature type="compositionally biased region" description="Polar residues" evidence="2">
    <location>
        <begin position="176"/>
        <end position="186"/>
    </location>
</feature>
<name>A0A9Q1AUD7_9SAUR</name>
<dbReference type="SUPFAM" id="SSF54117">
    <property type="entry name" value="Interleukin 8-like chemokines"/>
    <property type="match status" value="1"/>
</dbReference>
<dbReference type="OrthoDB" id="9930747at2759"/>
<comment type="caution">
    <text evidence="6">The sequence shown here is derived from an EMBL/GenBank/DDBJ whole genome shotgun (WGS) entry which is preliminary data.</text>
</comment>
<keyword evidence="3" id="KW-0812">Transmembrane</keyword>
<feature type="compositionally biased region" description="Low complexity" evidence="2">
    <location>
        <begin position="217"/>
        <end position="229"/>
    </location>
</feature>
<keyword evidence="1" id="KW-0202">Cytokine</keyword>
<keyword evidence="3" id="KW-1133">Transmembrane helix</keyword>
<sequence>MMPRRPARVLLLGVRAMAITWIWPILTAAEPEVAKGCVMECTPNRYASRIIPLRFLKSYQNSTCHGTFSVILTTVRERTYCARPSDDWVQKAMRELDAKDAARSMPRKPSVTHKLTGAANPTSGWAVGPAHPTGTATSVRNAFSAGLMPADPSPQTTSKPELAHSGVSPNEPESPANGNANPNITATLRTEGFGEGFGKATPQMPLHATHTTLLPSRLSSSGLSKESVTPSQPLSVSTLGKSLLSDSTGDLTSQTTLDLTTVAQRKDSTSQLSTRPAADERNGTTMSVKDRNDATKDPTVTIGQHLVSSLSTRGSRDVFPHSPTTLPTSGFHQENMEEGSRGLEIEKTPEVTLIPASILPKYQTYTVSMTVAGVVFILLVGIAAWAYFKTHMCARKPRQRIRGLVYSPVDSYANDFPMQNLLVIRGTDFAPCVGAGQAWSGKHETDGSFFVFNPLPEDTL</sequence>
<protein>
    <recommendedName>
        <fullName evidence="5">Chemokine interleukin-8-like domain-containing protein</fullName>
    </recommendedName>
</protein>
<feature type="signal peptide" evidence="4">
    <location>
        <begin position="1"/>
        <end position="29"/>
    </location>
</feature>
<feature type="region of interest" description="Disordered" evidence="2">
    <location>
        <begin position="217"/>
        <end position="341"/>
    </location>
</feature>
<keyword evidence="4" id="KW-0732">Signal</keyword>
<evidence type="ECO:0000256" key="3">
    <source>
        <dbReference type="SAM" id="Phobius"/>
    </source>
</evidence>
<feature type="transmembrane region" description="Helical" evidence="3">
    <location>
        <begin position="365"/>
        <end position="388"/>
    </location>
</feature>
<feature type="chain" id="PRO_5040201155" description="Chemokine interleukin-8-like domain-containing protein" evidence="4">
    <location>
        <begin position="30"/>
        <end position="460"/>
    </location>
</feature>